<evidence type="ECO:0000256" key="5">
    <source>
        <dbReference type="ARBA" id="ARBA00023136"/>
    </source>
</evidence>
<keyword evidence="4 7" id="KW-1133">Transmembrane helix</keyword>
<evidence type="ECO:0000256" key="4">
    <source>
        <dbReference type="ARBA" id="ARBA00022989"/>
    </source>
</evidence>
<name>A0ABY7U357_9SPHN</name>
<keyword evidence="5 7" id="KW-0472">Membrane</keyword>
<feature type="transmembrane region" description="Helical" evidence="7">
    <location>
        <begin position="122"/>
        <end position="141"/>
    </location>
</feature>
<dbReference type="PRINTS" id="PR00783">
    <property type="entry name" value="MINTRINSICP"/>
</dbReference>
<feature type="transmembrane region" description="Helical" evidence="7">
    <location>
        <begin position="153"/>
        <end position="173"/>
    </location>
</feature>
<evidence type="ECO:0000256" key="6">
    <source>
        <dbReference type="RuleBase" id="RU000477"/>
    </source>
</evidence>
<dbReference type="InterPro" id="IPR034294">
    <property type="entry name" value="Aquaporin_transptr"/>
</dbReference>
<dbReference type="Gene3D" id="1.20.1080.10">
    <property type="entry name" value="Glycerol uptake facilitator protein"/>
    <property type="match status" value="1"/>
</dbReference>
<protein>
    <submittedName>
        <fullName evidence="8">Aquaporin family protein</fullName>
    </submittedName>
</protein>
<evidence type="ECO:0000256" key="3">
    <source>
        <dbReference type="ARBA" id="ARBA00022692"/>
    </source>
</evidence>
<dbReference type="PANTHER" id="PTHR45724:SF13">
    <property type="entry name" value="AQUAPORIN NIP1-1-RELATED"/>
    <property type="match status" value="1"/>
</dbReference>
<dbReference type="Pfam" id="PF00230">
    <property type="entry name" value="MIP"/>
    <property type="match status" value="1"/>
</dbReference>
<feature type="transmembrane region" description="Helical" evidence="7">
    <location>
        <begin position="38"/>
        <end position="64"/>
    </location>
</feature>
<sequence>MRQKLAAEAIGSFMLFATVVGSGIMAENLADGNVAVALLGNTIATGAMLFVLITMLGPVSGAHFNPAVSLVMRLRGEITTPQAWAYVTAQLAGGIMGVWAAHVMFGLPVLELSTKARTGMGQWVSEAIATFGLILTILGTVKHRHVWVPPGVAFYIVAAYWFTSSTSFANPAITIARAMSNTFAGIAPAHVPGFILAQILGALAANVVAMALFPDEPVADEPVPNEPAPNEDAA</sequence>
<evidence type="ECO:0000256" key="7">
    <source>
        <dbReference type="SAM" id="Phobius"/>
    </source>
</evidence>
<dbReference type="EMBL" id="CP117418">
    <property type="protein sequence ID" value="WCT79922.1"/>
    <property type="molecule type" value="Genomic_DNA"/>
</dbReference>
<dbReference type="InterPro" id="IPR023271">
    <property type="entry name" value="Aquaporin-like"/>
</dbReference>
<keyword evidence="9" id="KW-1185">Reference proteome</keyword>
<keyword evidence="3 6" id="KW-0812">Transmembrane</keyword>
<evidence type="ECO:0000256" key="1">
    <source>
        <dbReference type="ARBA" id="ARBA00004141"/>
    </source>
</evidence>
<dbReference type="PANTHER" id="PTHR45724">
    <property type="entry name" value="AQUAPORIN NIP2-1"/>
    <property type="match status" value="1"/>
</dbReference>
<geneLocation type="plasmid" evidence="8 9">
    <name>unnamed1</name>
</geneLocation>
<dbReference type="Proteomes" id="UP001218231">
    <property type="component" value="Plasmid unnamed1"/>
</dbReference>
<evidence type="ECO:0000313" key="9">
    <source>
        <dbReference type="Proteomes" id="UP001218231"/>
    </source>
</evidence>
<keyword evidence="8" id="KW-0614">Plasmid</keyword>
<feature type="transmembrane region" description="Helical" evidence="7">
    <location>
        <begin position="194"/>
        <end position="213"/>
    </location>
</feature>
<comment type="subcellular location">
    <subcellularLocation>
        <location evidence="1">Membrane</location>
        <topology evidence="1">Multi-pass membrane protein</topology>
    </subcellularLocation>
</comment>
<organism evidence="8 9">
    <name type="scientific">Novosphingobium humi</name>
    <dbReference type="NCBI Taxonomy" id="2282397"/>
    <lineage>
        <taxon>Bacteria</taxon>
        <taxon>Pseudomonadati</taxon>
        <taxon>Pseudomonadota</taxon>
        <taxon>Alphaproteobacteria</taxon>
        <taxon>Sphingomonadales</taxon>
        <taxon>Sphingomonadaceae</taxon>
        <taxon>Novosphingobium</taxon>
    </lineage>
</organism>
<gene>
    <name evidence="8" type="ORF">PQ457_17825</name>
</gene>
<accession>A0ABY7U357</accession>
<proteinExistence type="inferred from homology"/>
<reference evidence="8 9" key="1">
    <citation type="submission" date="2023-02" db="EMBL/GenBank/DDBJ databases">
        <title>Genome sequence of Novosphingobium humi KACC 19094.</title>
        <authorList>
            <person name="Kim S."/>
            <person name="Heo J."/>
            <person name="Kwon S.-W."/>
        </authorList>
    </citation>
    <scope>NUCLEOTIDE SEQUENCE [LARGE SCALE GENOMIC DNA]</scope>
    <source>
        <strain evidence="8 9">KACC 19094</strain>
        <plasmid evidence="8 9">unnamed1</plasmid>
    </source>
</reference>
<feature type="transmembrane region" description="Helical" evidence="7">
    <location>
        <begin position="6"/>
        <end position="26"/>
    </location>
</feature>
<keyword evidence="2 6" id="KW-0813">Transport</keyword>
<comment type="similarity">
    <text evidence="6">Belongs to the MIP/aquaporin (TC 1.A.8) family.</text>
</comment>
<evidence type="ECO:0000256" key="2">
    <source>
        <dbReference type="ARBA" id="ARBA00022448"/>
    </source>
</evidence>
<evidence type="ECO:0000313" key="8">
    <source>
        <dbReference type="EMBL" id="WCT79922.1"/>
    </source>
</evidence>
<feature type="transmembrane region" description="Helical" evidence="7">
    <location>
        <begin position="84"/>
        <end position="110"/>
    </location>
</feature>
<dbReference type="InterPro" id="IPR000425">
    <property type="entry name" value="MIP"/>
</dbReference>
<dbReference type="SUPFAM" id="SSF81338">
    <property type="entry name" value="Aquaporin-like"/>
    <property type="match status" value="1"/>
</dbReference>